<dbReference type="AlphaFoldDB" id="A0A673YNM1"/>
<accession>A0A673YNM1</accession>
<dbReference type="PANTHER" id="PTHR46048">
    <property type="entry name" value="HYDROXYCARBOXYLIC ACID RECEPTOR 2"/>
    <property type="match status" value="1"/>
</dbReference>
<feature type="transmembrane region" description="Helical" evidence="8">
    <location>
        <begin position="186"/>
        <end position="208"/>
    </location>
</feature>
<keyword evidence="4" id="KW-0297">G-protein coupled receptor</keyword>
<keyword evidence="3 8" id="KW-1133">Transmembrane helix</keyword>
<keyword evidence="2 8" id="KW-0812">Transmembrane</keyword>
<feature type="transmembrane region" description="Helical" evidence="8">
    <location>
        <begin position="106"/>
        <end position="126"/>
    </location>
</feature>
<comment type="subcellular location">
    <subcellularLocation>
        <location evidence="1">Membrane</location>
        <topology evidence="1">Multi-pass membrane protein</topology>
    </subcellularLocation>
</comment>
<reference evidence="9" key="2">
    <citation type="submission" date="2025-09" db="UniProtKB">
        <authorList>
            <consortium name="Ensembl"/>
        </authorList>
    </citation>
    <scope>IDENTIFICATION</scope>
</reference>
<evidence type="ECO:0008006" key="11">
    <source>
        <dbReference type="Google" id="ProtNLM"/>
    </source>
</evidence>
<dbReference type="PRINTS" id="PR00237">
    <property type="entry name" value="GPCRRHODOPSN"/>
</dbReference>
<proteinExistence type="predicted"/>
<evidence type="ECO:0000256" key="4">
    <source>
        <dbReference type="ARBA" id="ARBA00023040"/>
    </source>
</evidence>
<keyword evidence="6" id="KW-0675">Receptor</keyword>
<sequence length="274" mass="31086">MLNKTCCVVEGDLTRVLPQLLLLEFVLGVLGNDLSITVFLLNIALPATTSQGWTRSLGISCRMSLFMLAMNRGESVVFFLMAVALDRSMRVVHPRHPFNSMSLSKVVSGAVGLWVLSISLSSHFLINSHQFKTGNSTKCESFTNKNKLHNAVFFEVPGISWDHGLLHQVARNPAASETRQYRLETAFYITISLTYFNSMLDPVVYYFLSPSFKRIYKKVLRFSLRQNRVGMSLQAEEHHPNRKAQGWQHHVVGVLCCRRDGCTLQNTWHHEEGK</sequence>
<keyword evidence="10" id="KW-1185">Reference proteome</keyword>
<dbReference type="Proteomes" id="UP000472277">
    <property type="component" value="Chromosome 9"/>
</dbReference>
<evidence type="ECO:0000256" key="2">
    <source>
        <dbReference type="ARBA" id="ARBA00022692"/>
    </source>
</evidence>
<feature type="transmembrane region" description="Helical" evidence="8">
    <location>
        <begin position="65"/>
        <end position="85"/>
    </location>
</feature>
<dbReference type="GO" id="GO:0004930">
    <property type="term" value="F:G protein-coupled receptor activity"/>
    <property type="evidence" value="ECO:0007669"/>
    <property type="project" value="UniProtKB-KW"/>
</dbReference>
<evidence type="ECO:0000256" key="8">
    <source>
        <dbReference type="SAM" id="Phobius"/>
    </source>
</evidence>
<dbReference type="OMA" id="TLQNTWH"/>
<dbReference type="InterPro" id="IPR000276">
    <property type="entry name" value="GPCR_Rhodpsn"/>
</dbReference>
<evidence type="ECO:0000256" key="1">
    <source>
        <dbReference type="ARBA" id="ARBA00004141"/>
    </source>
</evidence>
<feature type="transmembrane region" description="Helical" evidence="8">
    <location>
        <begin position="21"/>
        <end position="45"/>
    </location>
</feature>
<dbReference type="Ensembl" id="ENSSTUT00000037924.1">
    <property type="protein sequence ID" value="ENSSTUP00000036288.1"/>
    <property type="gene ID" value="ENSSTUG00000015463.1"/>
</dbReference>
<dbReference type="SUPFAM" id="SSF81321">
    <property type="entry name" value="Family A G protein-coupled receptor-like"/>
    <property type="match status" value="1"/>
</dbReference>
<dbReference type="InterPro" id="IPR051893">
    <property type="entry name" value="HCARs"/>
</dbReference>
<organism evidence="9 10">
    <name type="scientific">Salmo trutta</name>
    <name type="common">Brown trout</name>
    <dbReference type="NCBI Taxonomy" id="8032"/>
    <lineage>
        <taxon>Eukaryota</taxon>
        <taxon>Metazoa</taxon>
        <taxon>Chordata</taxon>
        <taxon>Craniata</taxon>
        <taxon>Vertebrata</taxon>
        <taxon>Euteleostomi</taxon>
        <taxon>Actinopterygii</taxon>
        <taxon>Neopterygii</taxon>
        <taxon>Teleostei</taxon>
        <taxon>Protacanthopterygii</taxon>
        <taxon>Salmoniformes</taxon>
        <taxon>Salmonidae</taxon>
        <taxon>Salmoninae</taxon>
        <taxon>Salmo</taxon>
    </lineage>
</organism>
<evidence type="ECO:0000256" key="3">
    <source>
        <dbReference type="ARBA" id="ARBA00022989"/>
    </source>
</evidence>
<dbReference type="Pfam" id="PF00001">
    <property type="entry name" value="7tm_1"/>
    <property type="match status" value="1"/>
</dbReference>
<dbReference type="PANTHER" id="PTHR46048:SF6">
    <property type="entry name" value="HYDROXYCARBOXYLIC ACID RECEPTOR 2"/>
    <property type="match status" value="1"/>
</dbReference>
<evidence type="ECO:0000256" key="5">
    <source>
        <dbReference type="ARBA" id="ARBA00023136"/>
    </source>
</evidence>
<evidence type="ECO:0000256" key="7">
    <source>
        <dbReference type="ARBA" id="ARBA00023224"/>
    </source>
</evidence>
<name>A0A673YNM1_SALTR</name>
<evidence type="ECO:0000256" key="6">
    <source>
        <dbReference type="ARBA" id="ARBA00023170"/>
    </source>
</evidence>
<keyword evidence="7" id="KW-0807">Transducer</keyword>
<dbReference type="InParanoid" id="A0A673YNM1"/>
<reference evidence="9" key="1">
    <citation type="submission" date="2025-08" db="UniProtKB">
        <authorList>
            <consortium name="Ensembl"/>
        </authorList>
    </citation>
    <scope>IDENTIFICATION</scope>
</reference>
<evidence type="ECO:0000313" key="9">
    <source>
        <dbReference type="Ensembl" id="ENSSTUP00000036288.1"/>
    </source>
</evidence>
<dbReference type="GeneTree" id="ENSGT00990000213404"/>
<evidence type="ECO:0000313" key="10">
    <source>
        <dbReference type="Proteomes" id="UP000472277"/>
    </source>
</evidence>
<dbReference type="GO" id="GO:0005886">
    <property type="term" value="C:plasma membrane"/>
    <property type="evidence" value="ECO:0007669"/>
    <property type="project" value="TreeGrafter"/>
</dbReference>
<keyword evidence="5 8" id="KW-0472">Membrane</keyword>
<protein>
    <recommendedName>
        <fullName evidence="11">G-protein coupled receptors family 1 profile domain-containing protein</fullName>
    </recommendedName>
</protein>
<dbReference type="Gene3D" id="1.20.1070.10">
    <property type="entry name" value="Rhodopsin 7-helix transmembrane proteins"/>
    <property type="match status" value="2"/>
</dbReference>